<dbReference type="Pfam" id="PF08240">
    <property type="entry name" value="ADH_N"/>
    <property type="match status" value="1"/>
</dbReference>
<organism evidence="6 7">
    <name type="scientific">Phytophthora fragariaefolia</name>
    <dbReference type="NCBI Taxonomy" id="1490495"/>
    <lineage>
        <taxon>Eukaryota</taxon>
        <taxon>Sar</taxon>
        <taxon>Stramenopiles</taxon>
        <taxon>Oomycota</taxon>
        <taxon>Peronosporomycetes</taxon>
        <taxon>Peronosporales</taxon>
        <taxon>Peronosporaceae</taxon>
        <taxon>Phytophthora</taxon>
    </lineage>
</organism>
<protein>
    <submittedName>
        <fullName evidence="6">Unnamed protein product</fullName>
    </submittedName>
</protein>
<dbReference type="OrthoDB" id="1879366at2759"/>
<evidence type="ECO:0000256" key="2">
    <source>
        <dbReference type="ARBA" id="ARBA00022833"/>
    </source>
</evidence>
<dbReference type="PANTHER" id="PTHR42683">
    <property type="entry name" value="ALDEHYDE REDUCTASE"/>
    <property type="match status" value="1"/>
</dbReference>
<keyword evidence="1" id="KW-0479">Metal-binding</keyword>
<dbReference type="Gene3D" id="3.90.180.10">
    <property type="entry name" value="Medium-chain alcohol dehydrogenases, catalytic domain"/>
    <property type="match status" value="1"/>
</dbReference>
<feature type="domain" description="Alcohol dehydrogenase-like N-terminal" evidence="5">
    <location>
        <begin position="31"/>
        <end position="81"/>
    </location>
</feature>
<keyword evidence="2" id="KW-0862">Zinc</keyword>
<reference evidence="6" key="1">
    <citation type="submission" date="2023-04" db="EMBL/GenBank/DDBJ databases">
        <title>Phytophthora fragariaefolia NBRC 109709.</title>
        <authorList>
            <person name="Ichikawa N."/>
            <person name="Sato H."/>
            <person name="Tonouchi N."/>
        </authorList>
    </citation>
    <scope>NUCLEOTIDE SEQUENCE</scope>
    <source>
        <strain evidence="6">NBRC 109709</strain>
    </source>
</reference>
<proteinExistence type="predicted"/>
<dbReference type="InterPro" id="IPR047109">
    <property type="entry name" value="CAD-like"/>
</dbReference>
<evidence type="ECO:0000313" key="6">
    <source>
        <dbReference type="EMBL" id="GMF30705.1"/>
    </source>
</evidence>
<evidence type="ECO:0000256" key="1">
    <source>
        <dbReference type="ARBA" id="ARBA00022723"/>
    </source>
</evidence>
<dbReference type="Proteomes" id="UP001165121">
    <property type="component" value="Unassembled WGS sequence"/>
</dbReference>
<feature type="region of interest" description="Disordered" evidence="4">
    <location>
        <begin position="86"/>
        <end position="113"/>
    </location>
</feature>
<keyword evidence="7" id="KW-1185">Reference proteome</keyword>
<dbReference type="InterPro" id="IPR002328">
    <property type="entry name" value="ADH_Zn_CS"/>
</dbReference>
<evidence type="ECO:0000313" key="7">
    <source>
        <dbReference type="Proteomes" id="UP001165121"/>
    </source>
</evidence>
<dbReference type="GO" id="GO:0008270">
    <property type="term" value="F:zinc ion binding"/>
    <property type="evidence" value="ECO:0007669"/>
    <property type="project" value="InterPro"/>
</dbReference>
<keyword evidence="3" id="KW-0560">Oxidoreductase</keyword>
<comment type="caution">
    <text evidence="6">The sequence shown here is derived from an EMBL/GenBank/DDBJ whole genome shotgun (WGS) entry which is preliminary data.</text>
</comment>
<dbReference type="SUPFAM" id="SSF50129">
    <property type="entry name" value="GroES-like"/>
    <property type="match status" value="1"/>
</dbReference>
<accession>A0A9W6WWQ4</accession>
<gene>
    <name evidence="6" type="ORF">Pfra01_000684800</name>
</gene>
<dbReference type="InterPro" id="IPR011032">
    <property type="entry name" value="GroES-like_sf"/>
</dbReference>
<dbReference type="PROSITE" id="PS00059">
    <property type="entry name" value="ADH_ZINC"/>
    <property type="match status" value="1"/>
</dbReference>
<dbReference type="EMBL" id="BSXT01000602">
    <property type="protein sequence ID" value="GMF30705.1"/>
    <property type="molecule type" value="Genomic_DNA"/>
</dbReference>
<sequence>MSTAPRTVHAYAAFGKDEKVKPWEYQSRPLGPEDVEIKISHCGICGSDLHTIESGWGPSTYPCVVGHEIVGEVTLAGDKVQCHTSRCEDPKLDERSGERSKNTREEVGKLKSD</sequence>
<dbReference type="InterPro" id="IPR013154">
    <property type="entry name" value="ADH-like_N"/>
</dbReference>
<name>A0A9W6WWQ4_9STRA</name>
<evidence type="ECO:0000256" key="4">
    <source>
        <dbReference type="SAM" id="MobiDB-lite"/>
    </source>
</evidence>
<dbReference type="AlphaFoldDB" id="A0A9W6WWQ4"/>
<evidence type="ECO:0000256" key="3">
    <source>
        <dbReference type="ARBA" id="ARBA00023002"/>
    </source>
</evidence>
<dbReference type="GO" id="GO:0016616">
    <property type="term" value="F:oxidoreductase activity, acting on the CH-OH group of donors, NAD or NADP as acceptor"/>
    <property type="evidence" value="ECO:0007669"/>
    <property type="project" value="InterPro"/>
</dbReference>
<evidence type="ECO:0000259" key="5">
    <source>
        <dbReference type="Pfam" id="PF08240"/>
    </source>
</evidence>